<dbReference type="SUPFAM" id="SSF56784">
    <property type="entry name" value="HAD-like"/>
    <property type="match status" value="1"/>
</dbReference>
<evidence type="ECO:0000256" key="3">
    <source>
        <dbReference type="ARBA" id="ARBA00011881"/>
    </source>
</evidence>
<keyword evidence="6 7" id="KW-0460">Magnesium</keyword>
<keyword evidence="4 7" id="KW-0479">Metal-binding</keyword>
<dbReference type="AlphaFoldDB" id="A0A8A4TU16"/>
<dbReference type="EMBL" id="CP071793">
    <property type="protein sequence ID" value="QTD52608.1"/>
    <property type="molecule type" value="Genomic_DNA"/>
</dbReference>
<dbReference type="InterPro" id="IPR050793">
    <property type="entry name" value="CMP-NeuNAc_synthase"/>
</dbReference>
<dbReference type="Proteomes" id="UP000663929">
    <property type="component" value="Chromosome"/>
</dbReference>
<gene>
    <name evidence="8" type="ORF">J3U87_09050</name>
</gene>
<keyword evidence="5 8" id="KW-0378">Hydrolase</keyword>
<proteinExistence type="inferred from homology"/>
<dbReference type="PANTHER" id="PTHR21485:SF3">
    <property type="entry name" value="N-ACYLNEURAMINATE CYTIDYLYLTRANSFERASE"/>
    <property type="match status" value="1"/>
</dbReference>
<evidence type="ECO:0000313" key="8">
    <source>
        <dbReference type="EMBL" id="QTD52608.1"/>
    </source>
</evidence>
<reference evidence="8" key="1">
    <citation type="submission" date="2021-03" db="EMBL/GenBank/DDBJ databases">
        <title>Acanthopleuribacteraceae sp. M133.</title>
        <authorList>
            <person name="Wang G."/>
        </authorList>
    </citation>
    <scope>NUCLEOTIDE SEQUENCE</scope>
    <source>
        <strain evidence="8">M133</strain>
    </source>
</reference>
<organism evidence="8 9">
    <name type="scientific">Sulfidibacter corallicola</name>
    <dbReference type="NCBI Taxonomy" id="2818388"/>
    <lineage>
        <taxon>Bacteria</taxon>
        <taxon>Pseudomonadati</taxon>
        <taxon>Acidobacteriota</taxon>
        <taxon>Holophagae</taxon>
        <taxon>Acanthopleuribacterales</taxon>
        <taxon>Acanthopleuribacteraceae</taxon>
        <taxon>Sulfidibacter</taxon>
    </lineage>
</organism>
<name>A0A8A4TU16_SULCO</name>
<comment type="cofactor">
    <cofactor evidence="1 7">
        <name>Mg(2+)</name>
        <dbReference type="ChEBI" id="CHEBI:18420"/>
    </cofactor>
</comment>
<dbReference type="PIRSF" id="PIRSF006118">
    <property type="entry name" value="KDO8-P_Ptase"/>
    <property type="match status" value="1"/>
</dbReference>
<comment type="similarity">
    <text evidence="2">Belongs to the KdsC family.</text>
</comment>
<dbReference type="InterPro" id="IPR010023">
    <property type="entry name" value="KdsC_fam"/>
</dbReference>
<dbReference type="KEGG" id="scor:J3U87_09050"/>
<evidence type="ECO:0000256" key="4">
    <source>
        <dbReference type="ARBA" id="ARBA00022723"/>
    </source>
</evidence>
<feature type="binding site" evidence="7">
    <location>
        <position position="107"/>
    </location>
    <ligand>
        <name>Mg(2+)</name>
        <dbReference type="ChEBI" id="CHEBI:18420"/>
    </ligand>
</feature>
<dbReference type="SFLD" id="SFLDG01136">
    <property type="entry name" value="C1.6:_Phosphoserine_Phosphatas"/>
    <property type="match status" value="1"/>
</dbReference>
<evidence type="ECO:0000256" key="6">
    <source>
        <dbReference type="ARBA" id="ARBA00022842"/>
    </source>
</evidence>
<keyword evidence="9" id="KW-1185">Reference proteome</keyword>
<accession>A0A8A4TU16</accession>
<feature type="binding site" evidence="7">
    <location>
        <position position="15"/>
    </location>
    <ligand>
        <name>Mg(2+)</name>
        <dbReference type="ChEBI" id="CHEBI:18420"/>
    </ligand>
</feature>
<dbReference type="SFLD" id="SFLDG01138">
    <property type="entry name" value="C1.6.2:_Deoxy-d-mannose-octulo"/>
    <property type="match status" value="1"/>
</dbReference>
<feature type="binding site" evidence="7">
    <location>
        <position position="17"/>
    </location>
    <ligand>
        <name>substrate</name>
    </ligand>
</feature>
<dbReference type="GO" id="GO:0046872">
    <property type="term" value="F:metal ion binding"/>
    <property type="evidence" value="ECO:0007669"/>
    <property type="project" value="UniProtKB-KW"/>
</dbReference>
<sequence length="179" mass="19155">MGLENLARIRAIVSDVDGVLTGGEIVVTESGENKTFNVRDGLGMSLFLKAGFQFALLSGRESKAVRLRARELGLGAVKVGRLDKETAFAEILSELNLEADQVAYIGDDLPDLAPIRLAGIGFCPANAVDEVRAAADYVIPVEGGRGVVRHVVEMILKSQNLWERCVAAFEPRGTVSAES</sequence>
<evidence type="ECO:0000313" key="9">
    <source>
        <dbReference type="Proteomes" id="UP000663929"/>
    </source>
</evidence>
<dbReference type="GO" id="GO:0008781">
    <property type="term" value="F:N-acylneuraminate cytidylyltransferase activity"/>
    <property type="evidence" value="ECO:0007669"/>
    <property type="project" value="TreeGrafter"/>
</dbReference>
<dbReference type="Gene3D" id="3.40.50.1000">
    <property type="entry name" value="HAD superfamily/HAD-like"/>
    <property type="match status" value="1"/>
</dbReference>
<evidence type="ECO:0000256" key="2">
    <source>
        <dbReference type="ARBA" id="ARBA00005893"/>
    </source>
</evidence>
<comment type="subunit">
    <text evidence="3">Homotetramer.</text>
</comment>
<protein>
    <submittedName>
        <fullName evidence="8">HAD hydrolase family protein</fullName>
    </submittedName>
</protein>
<dbReference type="RefSeq" id="WP_237382712.1">
    <property type="nucleotide sequence ID" value="NZ_CP071793.1"/>
</dbReference>
<evidence type="ECO:0000256" key="1">
    <source>
        <dbReference type="ARBA" id="ARBA00001946"/>
    </source>
</evidence>
<dbReference type="PANTHER" id="PTHR21485">
    <property type="entry name" value="HAD SUPERFAMILY MEMBERS CMAS AND KDSC"/>
    <property type="match status" value="1"/>
</dbReference>
<evidence type="ECO:0000256" key="7">
    <source>
        <dbReference type="PIRSR" id="PIRSR006118-2"/>
    </source>
</evidence>
<dbReference type="SFLD" id="SFLDS00003">
    <property type="entry name" value="Haloacid_Dehalogenase"/>
    <property type="match status" value="1"/>
</dbReference>
<dbReference type="Pfam" id="PF08282">
    <property type="entry name" value="Hydrolase_3"/>
    <property type="match status" value="1"/>
</dbReference>
<dbReference type="InterPro" id="IPR023214">
    <property type="entry name" value="HAD_sf"/>
</dbReference>
<evidence type="ECO:0000256" key="5">
    <source>
        <dbReference type="ARBA" id="ARBA00022801"/>
    </source>
</evidence>
<dbReference type="InterPro" id="IPR036412">
    <property type="entry name" value="HAD-like_sf"/>
</dbReference>
<dbReference type="NCBIfam" id="TIGR01670">
    <property type="entry name" value="KdsC-phosphatas"/>
    <property type="match status" value="1"/>
</dbReference>
<dbReference type="GO" id="GO:0016788">
    <property type="term" value="F:hydrolase activity, acting on ester bonds"/>
    <property type="evidence" value="ECO:0007669"/>
    <property type="project" value="InterPro"/>
</dbReference>
<dbReference type="FunFam" id="3.40.50.1000:FF:000029">
    <property type="entry name" value="3-deoxy-D-manno-octulosonate 8-phosphate phosphatase KdsC"/>
    <property type="match status" value="1"/>
</dbReference>